<name>A0A8T2RRB4_CERRI</name>
<dbReference type="InterPro" id="IPR004843">
    <property type="entry name" value="Calcineurin-like_PHP"/>
</dbReference>
<dbReference type="PANTHER" id="PTHR14795:SF0">
    <property type="entry name" value="TRANSMEMBRANE PROTEIN 62"/>
    <property type="match status" value="1"/>
</dbReference>
<dbReference type="Pfam" id="PF00149">
    <property type="entry name" value="Metallophos"/>
    <property type="match status" value="1"/>
</dbReference>
<evidence type="ECO:0000313" key="6">
    <source>
        <dbReference type="EMBL" id="KAH7298996.1"/>
    </source>
</evidence>
<dbReference type="InterPro" id="IPR029052">
    <property type="entry name" value="Metallo-depent_PP-like"/>
</dbReference>
<feature type="transmembrane region" description="Helical" evidence="1">
    <location>
        <begin position="638"/>
        <end position="663"/>
    </location>
</feature>
<evidence type="ECO:0008006" key="8">
    <source>
        <dbReference type="Google" id="ProtNLM"/>
    </source>
</evidence>
<proteinExistence type="predicted"/>
<dbReference type="EMBL" id="CM035430">
    <property type="protein sequence ID" value="KAH7298996.1"/>
    <property type="molecule type" value="Genomic_DNA"/>
</dbReference>
<evidence type="ECO:0000313" key="7">
    <source>
        <dbReference type="Proteomes" id="UP000825935"/>
    </source>
</evidence>
<dbReference type="Pfam" id="PF24394">
    <property type="entry name" value="TMEM62_C"/>
    <property type="match status" value="1"/>
</dbReference>
<protein>
    <recommendedName>
        <fullName evidence="8">Calcineurin-like phosphoesterase domain-containing protein</fullName>
    </recommendedName>
</protein>
<keyword evidence="1" id="KW-0472">Membrane</keyword>
<evidence type="ECO:0000256" key="1">
    <source>
        <dbReference type="SAM" id="Phobius"/>
    </source>
</evidence>
<feature type="domain" description="TMEM62 C-terminal" evidence="5">
    <location>
        <begin position="459"/>
        <end position="651"/>
    </location>
</feature>
<reference evidence="6" key="1">
    <citation type="submission" date="2021-08" db="EMBL/GenBank/DDBJ databases">
        <title>WGS assembly of Ceratopteris richardii.</title>
        <authorList>
            <person name="Marchant D.B."/>
            <person name="Chen G."/>
            <person name="Jenkins J."/>
            <person name="Shu S."/>
            <person name="Leebens-Mack J."/>
            <person name="Grimwood J."/>
            <person name="Schmutz J."/>
            <person name="Soltis P."/>
            <person name="Soltis D."/>
            <person name="Chen Z.-H."/>
        </authorList>
    </citation>
    <scope>NUCLEOTIDE SEQUENCE</scope>
    <source>
        <strain evidence="6">Whitten #5841</strain>
        <tissue evidence="6">Leaf</tissue>
    </source>
</reference>
<keyword evidence="7" id="KW-1185">Reference proteome</keyword>
<evidence type="ECO:0000259" key="4">
    <source>
        <dbReference type="Pfam" id="PF24384"/>
    </source>
</evidence>
<sequence length="692" mass="79454">MVLWALLLCYLSSGTALLTNHVQIADTQINDRERPVWVVQLSDLHFSVYHPQRAAHFKKLLPPLLRLIKPSLVLITGDLTDGKSKDLATMRQDESEWLEYKDALDWVVSQSGLPMQIFFDVRGNHDKFGVPEIGGHLDYYAKYSITARQNRSGPVHSITLQNGDWKHLFVGIDLSMEIGLRGPCNVFGHPSDQTLDLLNKELSKWDNNNQKVTKIVFGHFPTSFIAGTEDGKRPEELFGRHNILAYICGHLHYQFGKKLFKYHMLNDGKEFWEWELGDWKENRVARILAIDNGHASFLDLDLLGMKELDTGHELLESKDFILITYPLDAQKMQRQGYALNGSVNDFVRALVFTQREVTSAKAVVYDFPCCPENPSEEFMLEQLSVDVDNTYYFAAPLNLSGYYGTSRNRFLLKVVAFDSSGKQIESDLRLFSSDGCIEKLRWSWSEYFCMDFVLEALYPLFLRAAFFMLLGFLIAPKLYVFFVLKKGLTFGPSQKKKSPSTWNDINEVIAYIENASTTTWLMELILVLYLMFMPWFWGSIFGDSYPLGSMSVRGWSVNNLSSLGLKQGLGVPDVMVIVLPFLYHILLPLFVFIYALHAERAFVCIHMRNDKHRKSMEADKSVEPYSCKVCARWSRKALLFICLGVLCLHAQVDTFVAIVIIIFHRYLFFPSECLLFRRSSKMSPQQLVCNEF</sequence>
<dbReference type="SUPFAM" id="SSF56300">
    <property type="entry name" value="Metallo-dependent phosphatases"/>
    <property type="match status" value="1"/>
</dbReference>
<comment type="caution">
    <text evidence="6">The sequence shown here is derived from an EMBL/GenBank/DDBJ whole genome shotgun (WGS) entry which is preliminary data.</text>
</comment>
<dbReference type="InterPro" id="IPR056229">
    <property type="entry name" value="Ig_TMM62"/>
</dbReference>
<feature type="domain" description="Calcineurin-like phosphoesterase" evidence="3">
    <location>
        <begin position="38"/>
        <end position="253"/>
    </location>
</feature>
<gene>
    <name evidence="6" type="ORF">KP509_25G069000</name>
</gene>
<feature type="signal peptide" evidence="2">
    <location>
        <begin position="1"/>
        <end position="16"/>
    </location>
</feature>
<feature type="transmembrane region" description="Helical" evidence="1">
    <location>
        <begin position="460"/>
        <end position="484"/>
    </location>
</feature>
<dbReference type="OMA" id="VEWQTYH"/>
<evidence type="ECO:0000256" key="2">
    <source>
        <dbReference type="SAM" id="SignalP"/>
    </source>
</evidence>
<feature type="domain" description="TMEM62 Ig-like" evidence="4">
    <location>
        <begin position="317"/>
        <end position="435"/>
    </location>
</feature>
<keyword evidence="1" id="KW-1133">Transmembrane helix</keyword>
<dbReference type="AlphaFoldDB" id="A0A8T2RRB4"/>
<dbReference type="PANTHER" id="PTHR14795">
    <property type="entry name" value="HELICASE RELATED"/>
    <property type="match status" value="1"/>
</dbReference>
<keyword evidence="2" id="KW-0732">Signal</keyword>
<evidence type="ECO:0000259" key="5">
    <source>
        <dbReference type="Pfam" id="PF24394"/>
    </source>
</evidence>
<feature type="transmembrane region" description="Helical" evidence="1">
    <location>
        <begin position="574"/>
        <end position="596"/>
    </location>
</feature>
<evidence type="ECO:0000259" key="3">
    <source>
        <dbReference type="Pfam" id="PF00149"/>
    </source>
</evidence>
<dbReference type="GO" id="GO:0016787">
    <property type="term" value="F:hydrolase activity"/>
    <property type="evidence" value="ECO:0007669"/>
    <property type="project" value="InterPro"/>
</dbReference>
<organism evidence="6 7">
    <name type="scientific">Ceratopteris richardii</name>
    <name type="common">Triangle waterfern</name>
    <dbReference type="NCBI Taxonomy" id="49495"/>
    <lineage>
        <taxon>Eukaryota</taxon>
        <taxon>Viridiplantae</taxon>
        <taxon>Streptophyta</taxon>
        <taxon>Embryophyta</taxon>
        <taxon>Tracheophyta</taxon>
        <taxon>Polypodiopsida</taxon>
        <taxon>Polypodiidae</taxon>
        <taxon>Polypodiales</taxon>
        <taxon>Pteridineae</taxon>
        <taxon>Pteridaceae</taxon>
        <taxon>Parkerioideae</taxon>
        <taxon>Ceratopteris</taxon>
    </lineage>
</organism>
<accession>A0A8T2RRB4</accession>
<dbReference type="Proteomes" id="UP000825935">
    <property type="component" value="Chromosome 25"/>
</dbReference>
<dbReference type="InterPro" id="IPR056230">
    <property type="entry name" value="TMEM62_C"/>
</dbReference>
<feature type="transmembrane region" description="Helical" evidence="1">
    <location>
        <begin position="520"/>
        <end position="537"/>
    </location>
</feature>
<keyword evidence="1" id="KW-0812">Transmembrane</keyword>
<dbReference type="Gene3D" id="3.60.21.10">
    <property type="match status" value="1"/>
</dbReference>
<dbReference type="Pfam" id="PF24384">
    <property type="entry name" value="Ig_TMM62"/>
    <property type="match status" value="1"/>
</dbReference>
<feature type="chain" id="PRO_5035724179" description="Calcineurin-like phosphoesterase domain-containing protein" evidence="2">
    <location>
        <begin position="17"/>
        <end position="692"/>
    </location>
</feature>
<dbReference type="OrthoDB" id="27234at2759"/>